<evidence type="ECO:0000313" key="4">
    <source>
        <dbReference type="Proteomes" id="UP000214646"/>
    </source>
</evidence>
<feature type="domain" description="BPL/LPL catalytic" evidence="2">
    <location>
        <begin position="1"/>
        <end position="187"/>
    </location>
</feature>
<reference evidence="4" key="1">
    <citation type="submission" date="2017-06" db="EMBL/GenBank/DDBJ databases">
        <title>Genome analysis of Fimbriiglobus ruber SP5, the first member of the order Planctomycetales with confirmed chitinolytic capability.</title>
        <authorList>
            <person name="Ravin N.V."/>
            <person name="Rakitin A.L."/>
            <person name="Ivanova A.A."/>
            <person name="Beletsky A.V."/>
            <person name="Kulichevskaya I.S."/>
            <person name="Mardanov A.V."/>
            <person name="Dedysh S.N."/>
        </authorList>
    </citation>
    <scope>NUCLEOTIDE SEQUENCE [LARGE SCALE GENOMIC DNA]</scope>
    <source>
        <strain evidence="4">SP5</strain>
    </source>
</reference>
<sequence>MEPTPWHFDTRHVGRRAFAYESVASTNDVAAELASDPANDGIVVVAGFQTAGRGQYGRIWESRPGVAVLMSVLLFPPPELRRAVIMTAWAAVGVAAAIRELAGVEARIKWPNDVFISGKKVCGILIEQKTGVVAGMGLNLNQTADDFAAAGLPDATSLALVSGQPFESRAATAAVIQCLDAEYSRLVTGDLLTLETAWKRRIGLVGQLVSCDLHDGTAVVGRLRDMSFDGLEIETDSPVARVVKPEVVRHIRAV</sequence>
<dbReference type="PANTHER" id="PTHR12835:SF5">
    <property type="entry name" value="BIOTIN--PROTEIN LIGASE"/>
    <property type="match status" value="1"/>
</dbReference>
<evidence type="ECO:0000256" key="1">
    <source>
        <dbReference type="ARBA" id="ARBA00022598"/>
    </source>
</evidence>
<dbReference type="OrthoDB" id="9807064at2"/>
<dbReference type="InterPro" id="IPR045864">
    <property type="entry name" value="aa-tRNA-synth_II/BPL/LPL"/>
</dbReference>
<organism evidence="3 4">
    <name type="scientific">Fimbriiglobus ruber</name>
    <dbReference type="NCBI Taxonomy" id="1908690"/>
    <lineage>
        <taxon>Bacteria</taxon>
        <taxon>Pseudomonadati</taxon>
        <taxon>Planctomycetota</taxon>
        <taxon>Planctomycetia</taxon>
        <taxon>Gemmatales</taxon>
        <taxon>Gemmataceae</taxon>
        <taxon>Fimbriiglobus</taxon>
    </lineage>
</organism>
<dbReference type="AlphaFoldDB" id="A0A225DB01"/>
<comment type="caution">
    <text evidence="3">The sequence shown here is derived from an EMBL/GenBank/DDBJ whole genome shotgun (WGS) entry which is preliminary data.</text>
</comment>
<dbReference type="SUPFAM" id="SSF55681">
    <property type="entry name" value="Class II aaRS and biotin synthetases"/>
    <property type="match status" value="1"/>
</dbReference>
<dbReference type="InterPro" id="IPR004408">
    <property type="entry name" value="Biotin_CoA_COase_ligase"/>
</dbReference>
<evidence type="ECO:0000313" key="3">
    <source>
        <dbReference type="EMBL" id="OWK34476.1"/>
    </source>
</evidence>
<dbReference type="InterPro" id="IPR004143">
    <property type="entry name" value="BPL_LPL_catalytic"/>
</dbReference>
<keyword evidence="4" id="KW-1185">Reference proteome</keyword>
<name>A0A225DB01_9BACT</name>
<dbReference type="Proteomes" id="UP000214646">
    <property type="component" value="Unassembled WGS sequence"/>
</dbReference>
<dbReference type="RefSeq" id="WP_161968134.1">
    <property type="nucleotide sequence ID" value="NZ_NIDE01000020.1"/>
</dbReference>
<gene>
    <name evidence="3" type="ORF">FRUB_10447</name>
</gene>
<accession>A0A225DB01</accession>
<protein>
    <submittedName>
        <fullName evidence="3">Biotin-protein ligase</fullName>
    </submittedName>
</protein>
<dbReference type="NCBIfam" id="TIGR00121">
    <property type="entry name" value="birA_ligase"/>
    <property type="match status" value="1"/>
</dbReference>
<dbReference type="PANTHER" id="PTHR12835">
    <property type="entry name" value="BIOTIN PROTEIN LIGASE"/>
    <property type="match status" value="1"/>
</dbReference>
<dbReference type="EMBL" id="NIDE01000020">
    <property type="protein sequence ID" value="OWK34476.1"/>
    <property type="molecule type" value="Genomic_DNA"/>
</dbReference>
<dbReference type="Gene3D" id="3.30.930.10">
    <property type="entry name" value="Bira Bifunctional Protein, Domain 2"/>
    <property type="match status" value="1"/>
</dbReference>
<evidence type="ECO:0000259" key="2">
    <source>
        <dbReference type="PROSITE" id="PS51733"/>
    </source>
</evidence>
<dbReference type="GO" id="GO:0005737">
    <property type="term" value="C:cytoplasm"/>
    <property type="evidence" value="ECO:0007669"/>
    <property type="project" value="TreeGrafter"/>
</dbReference>
<dbReference type="Pfam" id="PF03099">
    <property type="entry name" value="BPL_LplA_LipB"/>
    <property type="match status" value="1"/>
</dbReference>
<proteinExistence type="predicted"/>
<dbReference type="GO" id="GO:0004077">
    <property type="term" value="F:biotin--[biotin carboxyl-carrier protein] ligase activity"/>
    <property type="evidence" value="ECO:0007669"/>
    <property type="project" value="InterPro"/>
</dbReference>
<dbReference type="CDD" id="cd16442">
    <property type="entry name" value="BPL"/>
    <property type="match status" value="1"/>
</dbReference>
<dbReference type="PROSITE" id="PS51733">
    <property type="entry name" value="BPL_LPL_CATALYTIC"/>
    <property type="match status" value="1"/>
</dbReference>
<keyword evidence="1 3" id="KW-0436">Ligase</keyword>